<dbReference type="EMBL" id="LT618793">
    <property type="protein sequence ID" value="SCQ74769.1"/>
    <property type="molecule type" value="Genomic_DNA"/>
</dbReference>
<dbReference type="GO" id="GO:0046873">
    <property type="term" value="F:metal ion transmembrane transporter activity"/>
    <property type="evidence" value="ECO:0007669"/>
    <property type="project" value="InterPro"/>
</dbReference>
<evidence type="ECO:0000256" key="4">
    <source>
        <dbReference type="ARBA" id="ARBA00022989"/>
    </source>
</evidence>
<proteinExistence type="inferred from homology"/>
<evidence type="ECO:0000256" key="6">
    <source>
        <dbReference type="SAM" id="Phobius"/>
    </source>
</evidence>
<dbReference type="Gene3D" id="1.20.58.340">
    <property type="entry name" value="Magnesium transport protein CorA, transmembrane region"/>
    <property type="match status" value="2"/>
</dbReference>
<dbReference type="PANTHER" id="PTHR47891:SF1">
    <property type="entry name" value="CORA-MAGNESIUM AND COBALT TRANSPORTER"/>
    <property type="match status" value="1"/>
</dbReference>
<dbReference type="Gene3D" id="3.30.460.20">
    <property type="entry name" value="CorA soluble domain-like"/>
    <property type="match status" value="1"/>
</dbReference>
<comment type="subcellular location">
    <subcellularLocation>
        <location evidence="1">Membrane</location>
        <topology evidence="1">Multi-pass membrane protein</topology>
    </subcellularLocation>
</comment>
<dbReference type="InterPro" id="IPR002523">
    <property type="entry name" value="MgTranspt_CorA/ZnTranspt_ZntB"/>
</dbReference>
<dbReference type="InterPro" id="IPR045861">
    <property type="entry name" value="CorA_cytoplasmic_dom"/>
</dbReference>
<dbReference type="InterPro" id="IPR047199">
    <property type="entry name" value="CorA-like"/>
</dbReference>
<feature type="transmembrane region" description="Helical" evidence="6">
    <location>
        <begin position="243"/>
        <end position="263"/>
    </location>
</feature>
<dbReference type="AlphaFoldDB" id="A0A0A8RUP1"/>
<gene>
    <name evidence="7" type="ORF">PFR_JS23_271</name>
</gene>
<dbReference type="Proteomes" id="UP000250080">
    <property type="component" value="Chromosome I"/>
</dbReference>
<evidence type="ECO:0000256" key="5">
    <source>
        <dbReference type="ARBA" id="ARBA00023136"/>
    </source>
</evidence>
<keyword evidence="4 6" id="KW-1133">Transmembrane helix</keyword>
<evidence type="ECO:0000256" key="1">
    <source>
        <dbReference type="ARBA" id="ARBA00004141"/>
    </source>
</evidence>
<dbReference type="Pfam" id="PF01544">
    <property type="entry name" value="CorA"/>
    <property type="match status" value="1"/>
</dbReference>
<dbReference type="InterPro" id="IPR045863">
    <property type="entry name" value="CorA_TM1_TM2"/>
</dbReference>
<reference evidence="7 8" key="1">
    <citation type="submission" date="2016-09" db="EMBL/GenBank/DDBJ databases">
        <authorList>
            <person name="Laine KS P."/>
        </authorList>
    </citation>
    <scope>NUCLEOTIDE SEQUENCE [LARGE SCALE GENOMIC DNA]</scope>
    <source>
        <strain evidence="7">PFRJS-23</strain>
    </source>
</reference>
<feature type="transmembrane region" description="Helical" evidence="6">
    <location>
        <begin position="275"/>
        <end position="294"/>
    </location>
</feature>
<dbReference type="OMA" id="MLTYYRS"/>
<dbReference type="RefSeq" id="WP_013161877.1">
    <property type="nucleotide sequence ID" value="NZ_CCYN01000013.1"/>
</dbReference>
<dbReference type="CDD" id="cd12827">
    <property type="entry name" value="EcCorA_ZntB-like_u2"/>
    <property type="match status" value="1"/>
</dbReference>
<name>A0A0A8RUP1_9ACTN</name>
<protein>
    <submittedName>
        <fullName evidence="7">Magnesium transporter, CorA family</fullName>
    </submittedName>
</protein>
<evidence type="ECO:0000256" key="2">
    <source>
        <dbReference type="ARBA" id="ARBA00009765"/>
    </source>
</evidence>
<keyword evidence="3 6" id="KW-0812">Transmembrane</keyword>
<dbReference type="SUPFAM" id="SSF143865">
    <property type="entry name" value="CorA soluble domain-like"/>
    <property type="match status" value="1"/>
</dbReference>
<dbReference type="SUPFAM" id="SSF144083">
    <property type="entry name" value="Magnesium transport protein CorA, transmembrane region"/>
    <property type="match status" value="1"/>
</dbReference>
<evidence type="ECO:0000313" key="7">
    <source>
        <dbReference type="EMBL" id="SCQ74769.1"/>
    </source>
</evidence>
<organism evidence="7 8">
    <name type="scientific">Propionibacterium freudenreichii</name>
    <dbReference type="NCBI Taxonomy" id="1744"/>
    <lineage>
        <taxon>Bacteria</taxon>
        <taxon>Bacillati</taxon>
        <taxon>Actinomycetota</taxon>
        <taxon>Actinomycetes</taxon>
        <taxon>Propionibacteriales</taxon>
        <taxon>Propionibacteriaceae</taxon>
        <taxon>Propionibacterium</taxon>
    </lineage>
</organism>
<accession>A0A0A8RUP1</accession>
<evidence type="ECO:0000256" key="3">
    <source>
        <dbReference type="ARBA" id="ARBA00022692"/>
    </source>
</evidence>
<dbReference type="GO" id="GO:0016020">
    <property type="term" value="C:membrane"/>
    <property type="evidence" value="ECO:0007669"/>
    <property type="project" value="UniProtKB-SubCell"/>
</dbReference>
<comment type="similarity">
    <text evidence="2">Belongs to the CorA metal ion transporter (MIT) (TC 1.A.35) family.</text>
</comment>
<keyword evidence="5 6" id="KW-0472">Membrane</keyword>
<dbReference type="PANTHER" id="PTHR47891">
    <property type="entry name" value="TRANSPORTER-RELATED"/>
    <property type="match status" value="1"/>
</dbReference>
<dbReference type="OrthoDB" id="9803416at2"/>
<evidence type="ECO:0000313" key="8">
    <source>
        <dbReference type="Proteomes" id="UP000250080"/>
    </source>
</evidence>
<sequence length="300" mass="34030">MKTVFGEGQFRWYATATSDTGGLKRLASQFNIDQEILTYAQDPHERAHVEYDADTGTFLLIFNVAHREKIENHYDASPMTFIVKDHELFTINDEHTSYVNDLIAGFVKAHPEVTPIELLFNALFLVSDAFFPLVQDVDAEWRHYTSSLRERTTKSKLLELSDLGIGLIYLVAAAKQNAVVIRQIKVQQPYHRLSDSAREQLDDAEIEANQLVEMTEMSSQIIGQLSDTYNNVLNNNLNDIMRFMTVWSLLLAIPTIVTGFFGMNVALPLENAPHAWLIVTGIAAVLWLAMGLMLRHSMRK</sequence>